<protein>
    <recommendedName>
        <fullName evidence="6">Protein kinase domain-containing protein</fullName>
    </recommendedName>
</protein>
<dbReference type="PANTHER" id="PTHR22974">
    <property type="entry name" value="MIXED LINEAGE PROTEIN KINASE"/>
    <property type="match status" value="1"/>
</dbReference>
<dbReference type="GO" id="GO:0000776">
    <property type="term" value="C:kinetochore"/>
    <property type="evidence" value="ECO:0000318"/>
    <property type="project" value="GO_Central"/>
</dbReference>
<dbReference type="eggNOG" id="KOG0596">
    <property type="taxonomic scope" value="Eukaryota"/>
</dbReference>
<dbReference type="GO" id="GO:0004712">
    <property type="term" value="F:protein serine/threonine/tyrosine kinase activity"/>
    <property type="evidence" value="ECO:0000318"/>
    <property type="project" value="GO_Central"/>
</dbReference>
<reference evidence="7 8" key="1">
    <citation type="journal article" date="2011" name="Science">
        <title>The ecoresponsive genome of Daphnia pulex.</title>
        <authorList>
            <person name="Colbourne J.K."/>
            <person name="Pfrender M.E."/>
            <person name="Gilbert D."/>
            <person name="Thomas W.K."/>
            <person name="Tucker A."/>
            <person name="Oakley T.H."/>
            <person name="Tokishita S."/>
            <person name="Aerts A."/>
            <person name="Arnold G.J."/>
            <person name="Basu M.K."/>
            <person name="Bauer D.J."/>
            <person name="Caceres C.E."/>
            <person name="Carmel L."/>
            <person name="Casola C."/>
            <person name="Choi J.H."/>
            <person name="Detter J.C."/>
            <person name="Dong Q."/>
            <person name="Dusheyko S."/>
            <person name="Eads B.D."/>
            <person name="Frohlich T."/>
            <person name="Geiler-Samerotte K.A."/>
            <person name="Gerlach D."/>
            <person name="Hatcher P."/>
            <person name="Jogdeo S."/>
            <person name="Krijgsveld J."/>
            <person name="Kriventseva E.V."/>
            <person name="Kultz D."/>
            <person name="Laforsch C."/>
            <person name="Lindquist E."/>
            <person name="Lopez J."/>
            <person name="Manak J.R."/>
            <person name="Muller J."/>
            <person name="Pangilinan J."/>
            <person name="Patwardhan R.P."/>
            <person name="Pitluck S."/>
            <person name="Pritham E.J."/>
            <person name="Rechtsteiner A."/>
            <person name="Rho M."/>
            <person name="Rogozin I.B."/>
            <person name="Sakarya O."/>
            <person name="Salamov A."/>
            <person name="Schaack S."/>
            <person name="Shapiro H."/>
            <person name="Shiga Y."/>
            <person name="Skalitzky C."/>
            <person name="Smith Z."/>
            <person name="Souvorov A."/>
            <person name="Sung W."/>
            <person name="Tang Z."/>
            <person name="Tsuchiya D."/>
            <person name="Tu H."/>
            <person name="Vos H."/>
            <person name="Wang M."/>
            <person name="Wolf Y.I."/>
            <person name="Yamagata H."/>
            <person name="Yamada T."/>
            <person name="Ye Y."/>
            <person name="Shaw J.R."/>
            <person name="Andrews J."/>
            <person name="Crease T.J."/>
            <person name="Tang H."/>
            <person name="Lucas S.M."/>
            <person name="Robertson H.M."/>
            <person name="Bork P."/>
            <person name="Koonin E.V."/>
            <person name="Zdobnov E.M."/>
            <person name="Grigoriev I.V."/>
            <person name="Lynch M."/>
            <person name="Boore J.L."/>
        </authorList>
    </citation>
    <scope>NUCLEOTIDE SEQUENCE [LARGE SCALE GENOMIC DNA]</scope>
</reference>
<evidence type="ECO:0000256" key="1">
    <source>
        <dbReference type="ARBA" id="ARBA00022527"/>
    </source>
</evidence>
<dbReference type="KEGG" id="dpx:DAPPUDRAFT_325381"/>
<dbReference type="PROSITE" id="PS50011">
    <property type="entry name" value="PROTEIN_KINASE_DOM"/>
    <property type="match status" value="1"/>
</dbReference>
<dbReference type="FunFam" id="3.30.200.20:FF:000131">
    <property type="entry name" value="Dual specificity protein kinase TTK"/>
    <property type="match status" value="1"/>
</dbReference>
<dbReference type="Proteomes" id="UP000000305">
    <property type="component" value="Unassembled WGS sequence"/>
</dbReference>
<dbReference type="OrthoDB" id="20524at2759"/>
<dbReference type="Gene3D" id="3.30.200.20">
    <property type="entry name" value="Phosphorylase Kinase, domain 1"/>
    <property type="match status" value="1"/>
</dbReference>
<dbReference type="PROSITE" id="PS00108">
    <property type="entry name" value="PROTEIN_KINASE_ST"/>
    <property type="match status" value="1"/>
</dbReference>
<dbReference type="GO" id="GO:0034501">
    <property type="term" value="P:protein localization to kinetochore"/>
    <property type="evidence" value="ECO:0000318"/>
    <property type="project" value="GO_Central"/>
</dbReference>
<accession>E9H4J1</accession>
<gene>
    <name evidence="7" type="ORF">DAPPUDRAFT_325381</name>
</gene>
<organism evidence="7 8">
    <name type="scientific">Daphnia pulex</name>
    <name type="common">Water flea</name>
    <dbReference type="NCBI Taxonomy" id="6669"/>
    <lineage>
        <taxon>Eukaryota</taxon>
        <taxon>Metazoa</taxon>
        <taxon>Ecdysozoa</taxon>
        <taxon>Arthropoda</taxon>
        <taxon>Crustacea</taxon>
        <taxon>Branchiopoda</taxon>
        <taxon>Diplostraca</taxon>
        <taxon>Cladocera</taxon>
        <taxon>Anomopoda</taxon>
        <taxon>Daphniidae</taxon>
        <taxon>Daphnia</taxon>
    </lineage>
</organism>
<dbReference type="PANTHER" id="PTHR22974:SF21">
    <property type="entry name" value="DUAL SPECIFICITY PROTEIN KINASE TTK"/>
    <property type="match status" value="1"/>
</dbReference>
<dbReference type="AlphaFoldDB" id="E9H4J1"/>
<dbReference type="Gene3D" id="1.10.510.10">
    <property type="entry name" value="Transferase(Phosphotransferase) domain 1"/>
    <property type="match status" value="1"/>
</dbReference>
<feature type="domain" description="Protein kinase" evidence="6">
    <location>
        <begin position="47"/>
        <end position="313"/>
    </location>
</feature>
<keyword evidence="3" id="KW-0547">Nucleotide-binding</keyword>
<name>E9H4J1_DAPPU</name>
<dbReference type="STRING" id="6669.E9H4J1"/>
<proteinExistence type="predicted"/>
<dbReference type="EMBL" id="GL732591">
    <property type="protein sequence ID" value="EFX73387.1"/>
    <property type="molecule type" value="Genomic_DNA"/>
</dbReference>
<dbReference type="GO" id="GO:0007094">
    <property type="term" value="P:mitotic spindle assembly checkpoint signaling"/>
    <property type="evidence" value="ECO:0000318"/>
    <property type="project" value="GO_Central"/>
</dbReference>
<dbReference type="InterPro" id="IPR000719">
    <property type="entry name" value="Prot_kinase_dom"/>
</dbReference>
<dbReference type="GO" id="GO:0004674">
    <property type="term" value="F:protein serine/threonine kinase activity"/>
    <property type="evidence" value="ECO:0000318"/>
    <property type="project" value="GO_Central"/>
</dbReference>
<evidence type="ECO:0000259" key="6">
    <source>
        <dbReference type="PROSITE" id="PS50011"/>
    </source>
</evidence>
<evidence type="ECO:0000256" key="3">
    <source>
        <dbReference type="ARBA" id="ARBA00022741"/>
    </source>
</evidence>
<evidence type="ECO:0000313" key="7">
    <source>
        <dbReference type="EMBL" id="EFX73387.1"/>
    </source>
</evidence>
<dbReference type="HOGENOM" id="CLU_889237_0_0_1"/>
<dbReference type="GO" id="GO:0007059">
    <property type="term" value="P:chromosome segregation"/>
    <property type="evidence" value="ECO:0000318"/>
    <property type="project" value="GO_Central"/>
</dbReference>
<dbReference type="InParanoid" id="E9H4J1"/>
<dbReference type="Pfam" id="PF00069">
    <property type="entry name" value="Pkinase"/>
    <property type="match status" value="1"/>
</dbReference>
<dbReference type="SMART" id="SM00220">
    <property type="entry name" value="S_TKc"/>
    <property type="match status" value="1"/>
</dbReference>
<evidence type="ECO:0000256" key="4">
    <source>
        <dbReference type="ARBA" id="ARBA00022777"/>
    </source>
</evidence>
<dbReference type="InterPro" id="IPR008271">
    <property type="entry name" value="Ser/Thr_kinase_AS"/>
</dbReference>
<evidence type="ECO:0000256" key="5">
    <source>
        <dbReference type="ARBA" id="ARBA00022840"/>
    </source>
</evidence>
<dbReference type="GO" id="GO:0033316">
    <property type="term" value="P:meiotic spindle assembly checkpoint signaling"/>
    <property type="evidence" value="ECO:0000318"/>
    <property type="project" value="GO_Central"/>
</dbReference>
<dbReference type="GO" id="GO:0005524">
    <property type="term" value="F:ATP binding"/>
    <property type="evidence" value="ECO:0007669"/>
    <property type="project" value="UniProtKB-KW"/>
</dbReference>
<keyword evidence="2" id="KW-0808">Transferase</keyword>
<dbReference type="GO" id="GO:0005634">
    <property type="term" value="C:nucleus"/>
    <property type="evidence" value="ECO:0000318"/>
    <property type="project" value="GO_Central"/>
</dbReference>
<dbReference type="SUPFAM" id="SSF56112">
    <property type="entry name" value="Protein kinase-like (PK-like)"/>
    <property type="match status" value="1"/>
</dbReference>
<sequence>MEEIYAFTNAKNKSGLNSTSDTASALGLPTQPTVKMHPLDQAQTPLAKNLKWTGHSSFSTTKIRESSLVSLASTSKTEMHNDEQKSSLGILLPKVQAETSPIFNLASSKPPQPIPIQLVVLNQEMTDIFALKVFRLDSVDEVTAEGYINEIRLLKQLQGLPRVVRLLEYEYNEEEEKLLLVMEKGDTDFATVIRTRTSLNAINPTLIRFYWQEMLEAVKEIHDKNVIHTDLKPANFLLVNGGLKLIDFGIATSIQLQLVDSEKSFVENFVDDSAENLVDNLTENLMESLVENSVALEQGNYSLHGLLHHTKNK</sequence>
<keyword evidence="8" id="KW-1185">Reference proteome</keyword>
<keyword evidence="5" id="KW-0067">ATP-binding</keyword>
<keyword evidence="1" id="KW-0723">Serine/threonine-protein kinase</keyword>
<keyword evidence="4" id="KW-0418">Kinase</keyword>
<evidence type="ECO:0000313" key="8">
    <source>
        <dbReference type="Proteomes" id="UP000000305"/>
    </source>
</evidence>
<dbReference type="InterPro" id="IPR011009">
    <property type="entry name" value="Kinase-like_dom_sf"/>
</dbReference>
<evidence type="ECO:0000256" key="2">
    <source>
        <dbReference type="ARBA" id="ARBA00022679"/>
    </source>
</evidence>
<dbReference type="PhylomeDB" id="E9H4J1"/>